<dbReference type="PRINTS" id="PR01021">
    <property type="entry name" value="OMPADOMAIN"/>
</dbReference>
<gene>
    <name evidence="8" type="ORF">ABB27_13060</name>
</gene>
<dbReference type="PROSITE" id="PS51123">
    <property type="entry name" value="OMPA_2"/>
    <property type="match status" value="1"/>
</dbReference>
<dbReference type="PROSITE" id="PS51257">
    <property type="entry name" value="PROKAR_LIPOPROTEIN"/>
    <property type="match status" value="1"/>
</dbReference>
<feature type="chain" id="PRO_5006393761" evidence="6">
    <location>
        <begin position="17"/>
        <end position="394"/>
    </location>
</feature>
<keyword evidence="6" id="KW-0732">Signal</keyword>
<feature type="domain" description="OmpA-like" evidence="7">
    <location>
        <begin position="275"/>
        <end position="394"/>
    </location>
</feature>
<dbReference type="InterPro" id="IPR006665">
    <property type="entry name" value="OmpA-like"/>
</dbReference>
<keyword evidence="2 4" id="KW-0472">Membrane</keyword>
<evidence type="ECO:0000256" key="2">
    <source>
        <dbReference type="ARBA" id="ARBA00023136"/>
    </source>
</evidence>
<dbReference type="Proteomes" id="UP000051863">
    <property type="component" value="Unassembled WGS sequence"/>
</dbReference>
<dbReference type="Pfam" id="PF00691">
    <property type="entry name" value="OmpA"/>
    <property type="match status" value="1"/>
</dbReference>
<dbReference type="CDD" id="cd07185">
    <property type="entry name" value="OmpA_C-like"/>
    <property type="match status" value="1"/>
</dbReference>
<feature type="region of interest" description="Disordered" evidence="5">
    <location>
        <begin position="355"/>
        <end position="382"/>
    </location>
</feature>
<evidence type="ECO:0000313" key="8">
    <source>
        <dbReference type="EMBL" id="KRG66636.1"/>
    </source>
</evidence>
<evidence type="ECO:0000256" key="5">
    <source>
        <dbReference type="SAM" id="MobiDB-lite"/>
    </source>
</evidence>
<dbReference type="EMBL" id="LDJJ01000043">
    <property type="protein sequence ID" value="KRG66636.1"/>
    <property type="molecule type" value="Genomic_DNA"/>
</dbReference>
<evidence type="ECO:0000256" key="6">
    <source>
        <dbReference type="SAM" id="SignalP"/>
    </source>
</evidence>
<reference evidence="8 9" key="1">
    <citation type="submission" date="2015-05" db="EMBL/GenBank/DDBJ databases">
        <title>Genome sequencing and analysis of members of genus Stenotrophomonas.</title>
        <authorList>
            <person name="Patil P.P."/>
            <person name="Midha S."/>
            <person name="Patil P.B."/>
        </authorList>
    </citation>
    <scope>NUCLEOTIDE SEQUENCE [LARGE SCALE GENOMIC DNA]</scope>
    <source>
        <strain evidence="8 9">DSM 18941</strain>
    </source>
</reference>
<dbReference type="OrthoDB" id="9782229at2"/>
<dbReference type="InterPro" id="IPR006664">
    <property type="entry name" value="OMP_bac"/>
</dbReference>
<dbReference type="GO" id="GO:0009279">
    <property type="term" value="C:cell outer membrane"/>
    <property type="evidence" value="ECO:0007669"/>
    <property type="project" value="UniProtKB-SubCell"/>
</dbReference>
<dbReference type="PANTHER" id="PTHR30329">
    <property type="entry name" value="STATOR ELEMENT OF FLAGELLAR MOTOR COMPLEX"/>
    <property type="match status" value="1"/>
</dbReference>
<evidence type="ECO:0000256" key="1">
    <source>
        <dbReference type="ARBA" id="ARBA00004442"/>
    </source>
</evidence>
<dbReference type="PANTHER" id="PTHR30329:SF21">
    <property type="entry name" value="LIPOPROTEIN YIAD-RELATED"/>
    <property type="match status" value="1"/>
</dbReference>
<comment type="caution">
    <text evidence="8">The sequence shown here is derived from an EMBL/GenBank/DDBJ whole genome shotgun (WGS) entry which is preliminary data.</text>
</comment>
<evidence type="ECO:0000256" key="4">
    <source>
        <dbReference type="PROSITE-ProRule" id="PRU00473"/>
    </source>
</evidence>
<dbReference type="RefSeq" id="WP_057629224.1">
    <property type="nucleotide sequence ID" value="NZ_LDJJ01000043.1"/>
</dbReference>
<evidence type="ECO:0000313" key="9">
    <source>
        <dbReference type="Proteomes" id="UP000051863"/>
    </source>
</evidence>
<dbReference type="Gene3D" id="3.30.1330.60">
    <property type="entry name" value="OmpA-like domain"/>
    <property type="match status" value="1"/>
</dbReference>
<comment type="subcellular location">
    <subcellularLocation>
        <location evidence="1">Cell outer membrane</location>
    </subcellularLocation>
</comment>
<accession>A0A0R0CAQ2</accession>
<proteinExistence type="predicted"/>
<evidence type="ECO:0000259" key="7">
    <source>
        <dbReference type="PROSITE" id="PS51123"/>
    </source>
</evidence>
<evidence type="ECO:0000256" key="3">
    <source>
        <dbReference type="ARBA" id="ARBA00023237"/>
    </source>
</evidence>
<keyword evidence="9" id="KW-1185">Reference proteome</keyword>
<dbReference type="InterPro" id="IPR036737">
    <property type="entry name" value="OmpA-like_sf"/>
</dbReference>
<dbReference type="AlphaFoldDB" id="A0A0R0CAQ2"/>
<dbReference type="PATRIC" id="fig|405446.3.peg.2229"/>
<sequence length="394" mass="39705">MRVAVVSLACATVLVAACGRGPSPDKTAAATPDAAAAAAPAAASAGSEVLTAGSIEFPVIPTIMVPSIIGSGPAQKRLELSMQSLIDPLAGISVRPANCATDGGLVNESGFTNVDAQGNLERVGGHGVFNIGADGSGQAVTGDGVVEVKPDGSGSVVNDAGTFEVNADGSGTYVGSHGNIELDGKGAGSWVGGFGTIENHGDGSGSWVGAEGSIEINADGSGKWIGGPESIVENRGDGTGTVGAVPREVKMAPLAPLPPAGQFPLLDKFKPSGAPCGYVITLNDKVLFDFDKDAIRPDAGKVLDVLATALGKVPSSAMEIRGHTDAKGSDDYNQNLSERRAQAVLAALRERGSATDASAHGYGETQPVAANEVNGKDNPGGRQLNRRVEIFVRT</sequence>
<name>A0A0R0CAQ2_9GAMM</name>
<feature type="signal peptide" evidence="6">
    <location>
        <begin position="1"/>
        <end position="16"/>
    </location>
</feature>
<protein>
    <submittedName>
        <fullName evidence="8">Membrane protein</fullName>
    </submittedName>
</protein>
<dbReference type="SUPFAM" id="SSF103088">
    <property type="entry name" value="OmpA-like"/>
    <property type="match status" value="1"/>
</dbReference>
<keyword evidence="3" id="KW-0998">Cell outer membrane</keyword>
<dbReference type="InterPro" id="IPR050330">
    <property type="entry name" value="Bact_OuterMem_StrucFunc"/>
</dbReference>
<organism evidence="8 9">
    <name type="scientific">Stenotrophomonas terrae</name>
    <dbReference type="NCBI Taxonomy" id="405446"/>
    <lineage>
        <taxon>Bacteria</taxon>
        <taxon>Pseudomonadati</taxon>
        <taxon>Pseudomonadota</taxon>
        <taxon>Gammaproteobacteria</taxon>
        <taxon>Lysobacterales</taxon>
        <taxon>Lysobacteraceae</taxon>
        <taxon>Stenotrophomonas</taxon>
    </lineage>
</organism>